<organism evidence="4 5">
    <name type="scientific">Cellulosilyticum lentocellum (strain ATCC 49066 / DSM 5427 / NCIMB 11756 / RHM5)</name>
    <name type="common">Clostridium lentocellum</name>
    <dbReference type="NCBI Taxonomy" id="642492"/>
    <lineage>
        <taxon>Bacteria</taxon>
        <taxon>Bacillati</taxon>
        <taxon>Bacillota</taxon>
        <taxon>Clostridia</taxon>
        <taxon>Lachnospirales</taxon>
        <taxon>Cellulosilyticaceae</taxon>
        <taxon>Cellulosilyticum</taxon>
    </lineage>
</organism>
<name>F2JP39_CELLD</name>
<gene>
    <name evidence="4" type="ordered locus">Clole_1934</name>
</gene>
<evidence type="ECO:0000313" key="5">
    <source>
        <dbReference type="Proteomes" id="UP000008467"/>
    </source>
</evidence>
<feature type="transmembrane region" description="Helical" evidence="2">
    <location>
        <begin position="197"/>
        <end position="218"/>
    </location>
</feature>
<dbReference type="KEGG" id="cle:Clole_1934"/>
<keyword evidence="5" id="KW-1185">Reference proteome</keyword>
<keyword evidence="2" id="KW-0812">Transmembrane</keyword>
<dbReference type="STRING" id="642492.Clole_1934"/>
<evidence type="ECO:0000313" key="4">
    <source>
        <dbReference type="EMBL" id="ADZ83653.1"/>
    </source>
</evidence>
<dbReference type="Pfam" id="PF16738">
    <property type="entry name" value="CBM26"/>
    <property type="match status" value="1"/>
</dbReference>
<feature type="compositionally biased region" description="Low complexity" evidence="1">
    <location>
        <begin position="159"/>
        <end position="184"/>
    </location>
</feature>
<dbReference type="Gene3D" id="2.60.40.10">
    <property type="entry name" value="Immunoglobulins"/>
    <property type="match status" value="1"/>
</dbReference>
<evidence type="ECO:0000259" key="3">
    <source>
        <dbReference type="Pfam" id="PF16738"/>
    </source>
</evidence>
<dbReference type="HOGENOM" id="CLU_1243480_0_0_9"/>
<reference evidence="4 5" key="1">
    <citation type="journal article" date="2011" name="J. Bacteriol.">
        <title>Complete genome sequence of the cellulose-degrading bacterium Cellulosilyticum lentocellum.</title>
        <authorList>
            <consortium name="US DOE Joint Genome Institute"/>
            <person name="Miller D.A."/>
            <person name="Suen G."/>
            <person name="Bruce D."/>
            <person name="Copeland A."/>
            <person name="Cheng J.F."/>
            <person name="Detter C."/>
            <person name="Goodwin L.A."/>
            <person name="Han C.S."/>
            <person name="Hauser L.J."/>
            <person name="Land M.L."/>
            <person name="Lapidus A."/>
            <person name="Lucas S."/>
            <person name="Meincke L."/>
            <person name="Pitluck S."/>
            <person name="Tapia R."/>
            <person name="Teshima H."/>
            <person name="Woyke T."/>
            <person name="Fox B.G."/>
            <person name="Angert E.R."/>
            <person name="Currie C.R."/>
        </authorList>
    </citation>
    <scope>NUCLEOTIDE SEQUENCE [LARGE SCALE GENOMIC DNA]</scope>
    <source>
        <strain evidence="5">ATCC 49066 / DSM 5427 / NCIMB 11756 / RHM5</strain>
    </source>
</reference>
<dbReference type="RefSeq" id="WP_013656948.1">
    <property type="nucleotide sequence ID" value="NC_015275.1"/>
</dbReference>
<dbReference type="InterPro" id="IPR013783">
    <property type="entry name" value="Ig-like_fold"/>
</dbReference>
<dbReference type="InterPro" id="IPR031965">
    <property type="entry name" value="CBM26"/>
</dbReference>
<protein>
    <recommendedName>
        <fullName evidence="3">Starch-binding module 26 domain-containing protein</fullName>
    </recommendedName>
</protein>
<keyword evidence="2" id="KW-0472">Membrane</keyword>
<sequence length="222" mass="23636">MNQMLKRVGSFLMALGIVTSIWGLSAETKAATSVVIHAYNSGWESMNIYNWGDDGEILGAFPGTTMTAEETEHWYTATINAEHHLNLVFSVDINGDGQAEAQSSDIKDIPIDQQQEYWVVISALAGSNDLGVAAGEAQLYKTEAEAQTAIEALANQVAEVTPAPSETEAPTTEPPLEATPVPTESPAPTQTVTRSNVPLVIGIIGAIVIVGLLGYIVIKKKK</sequence>
<dbReference type="AlphaFoldDB" id="F2JP39"/>
<dbReference type="Proteomes" id="UP000008467">
    <property type="component" value="Chromosome"/>
</dbReference>
<feature type="domain" description="Starch-binding module 26" evidence="3">
    <location>
        <begin position="40"/>
        <end position="90"/>
    </location>
</feature>
<proteinExistence type="predicted"/>
<keyword evidence="2" id="KW-1133">Transmembrane helix</keyword>
<accession>F2JP39</accession>
<dbReference type="EMBL" id="CP002582">
    <property type="protein sequence ID" value="ADZ83653.1"/>
    <property type="molecule type" value="Genomic_DNA"/>
</dbReference>
<feature type="region of interest" description="Disordered" evidence="1">
    <location>
        <begin position="159"/>
        <end position="191"/>
    </location>
</feature>
<evidence type="ECO:0000256" key="2">
    <source>
        <dbReference type="SAM" id="Phobius"/>
    </source>
</evidence>
<evidence type="ECO:0000256" key="1">
    <source>
        <dbReference type="SAM" id="MobiDB-lite"/>
    </source>
</evidence>